<dbReference type="RefSeq" id="WP_313915067.1">
    <property type="nucleotide sequence ID" value="NZ_CP135076.1"/>
</dbReference>
<dbReference type="Pfam" id="PF10983">
    <property type="entry name" value="DUF2793"/>
    <property type="match status" value="1"/>
</dbReference>
<organism evidence="1 2">
    <name type="scientific">Stakelama saccharophila</name>
    <dbReference type="NCBI Taxonomy" id="3075605"/>
    <lineage>
        <taxon>Bacteria</taxon>
        <taxon>Pseudomonadati</taxon>
        <taxon>Pseudomonadota</taxon>
        <taxon>Alphaproteobacteria</taxon>
        <taxon>Sphingomonadales</taxon>
        <taxon>Sphingomonadaceae</taxon>
        <taxon>Stakelama</taxon>
    </lineage>
</organism>
<name>A0ABZ0B8I8_9SPHN</name>
<gene>
    <name evidence="1" type="ORF">RPR59_14010</name>
</gene>
<evidence type="ECO:0000313" key="1">
    <source>
        <dbReference type="EMBL" id="WNO53537.1"/>
    </source>
</evidence>
<proteinExistence type="predicted"/>
<dbReference type="Proteomes" id="UP001302249">
    <property type="component" value="Chromosome"/>
</dbReference>
<evidence type="ECO:0000313" key="2">
    <source>
        <dbReference type="Proteomes" id="UP001302249"/>
    </source>
</evidence>
<accession>A0ABZ0B8I8</accession>
<keyword evidence="2" id="KW-1185">Reference proteome</keyword>
<protein>
    <submittedName>
        <fullName evidence="1">DUF2793 domain-containing protein</fullName>
    </submittedName>
</protein>
<reference evidence="1 2" key="1">
    <citation type="submission" date="2023-09" db="EMBL/GenBank/DDBJ databases">
        <authorList>
            <person name="Rey-Velasco X."/>
        </authorList>
    </citation>
    <scope>NUCLEOTIDE SEQUENCE [LARGE SCALE GENOMIC DNA]</scope>
    <source>
        <strain evidence="1 2">W311</strain>
    </source>
</reference>
<dbReference type="InterPro" id="IPR021251">
    <property type="entry name" value="DUF2793"/>
</dbReference>
<sequence length="168" mass="17558">MTQEQTDRLALPLLQPGQAQKEMFHNEALTLLDMLVQGVVESVSADDPPAAPQAGQCWILGDAPGGAWAGMPGAIAGWTAAGWRFAGPRIGWRMWSAADRTAYRFGDGGWIADPIRPEAIVFAGEQVLGPRQPAIAAPADGATVDVQARAAIGAILSALRAHGLIGPE</sequence>
<dbReference type="EMBL" id="CP135076">
    <property type="protein sequence ID" value="WNO53537.1"/>
    <property type="molecule type" value="Genomic_DNA"/>
</dbReference>